<name>A0A1B1YD29_THEST</name>
<organism evidence="2 3">
    <name type="scientific">Thermoclostridium stercorarium subsp. thermolacticum DSM 2910</name>
    <dbReference type="NCBI Taxonomy" id="1121336"/>
    <lineage>
        <taxon>Bacteria</taxon>
        <taxon>Bacillati</taxon>
        <taxon>Bacillota</taxon>
        <taxon>Clostridia</taxon>
        <taxon>Eubacteriales</taxon>
        <taxon>Oscillospiraceae</taxon>
        <taxon>Thermoclostridium</taxon>
    </lineage>
</organism>
<keyword evidence="1" id="KW-0472">Membrane</keyword>
<proteinExistence type="predicted"/>
<dbReference type="EMBL" id="CP014672">
    <property type="protein sequence ID" value="ANW98665.1"/>
    <property type="molecule type" value="Genomic_DNA"/>
</dbReference>
<sequence length="172" mass="20442">MSCKEVFRFSMKKTIIVYMLLCLTVFIMLSGLTISYFYDRSDKFQVFFTTGVLEMELDNLTEDTDNWLPGRQNAKEIKWSFKNVGNHPAWVRIKIEGEWNPEFLNDIAIWEQKHSGWYKQGEYYFYQEAVSPNQSVDIDFDVWLKMDSIDESYNSAEYTIKLTLEASQLNWD</sequence>
<evidence type="ECO:0000256" key="1">
    <source>
        <dbReference type="SAM" id="Phobius"/>
    </source>
</evidence>
<reference evidence="2 3" key="1">
    <citation type="submission" date="2016-02" db="EMBL/GenBank/DDBJ databases">
        <title>Comparison of Clostridium stercorarium subspecies using comparative genomics and transcriptomics.</title>
        <authorList>
            <person name="Schellenberg J."/>
            <person name="Thallinger G."/>
            <person name="Levin D.B."/>
            <person name="Zhang X."/>
            <person name="Alvare G."/>
            <person name="Fristensky B."/>
            <person name="Sparling R."/>
        </authorList>
    </citation>
    <scope>NUCLEOTIDE SEQUENCE [LARGE SCALE GENOMIC DNA]</scope>
    <source>
        <strain evidence="2 3">DSM 2910</strain>
    </source>
</reference>
<keyword evidence="1" id="KW-1133">Transmembrane helix</keyword>
<feature type="transmembrane region" description="Helical" evidence="1">
    <location>
        <begin position="15"/>
        <end position="38"/>
    </location>
</feature>
<dbReference type="AlphaFoldDB" id="A0A1B1YD29"/>
<accession>A0A1B1YD29</accession>
<gene>
    <name evidence="2" type="ORF">CSTERTH_06290</name>
</gene>
<keyword evidence="1" id="KW-0812">Transmembrane</keyword>
<dbReference type="OrthoDB" id="9816455at2"/>
<dbReference type="Proteomes" id="UP000092971">
    <property type="component" value="Chromosome"/>
</dbReference>
<evidence type="ECO:0000313" key="2">
    <source>
        <dbReference type="EMBL" id="ANW98665.1"/>
    </source>
</evidence>
<protein>
    <submittedName>
        <fullName evidence="2">Uncharacterized protein</fullName>
    </submittedName>
</protein>
<evidence type="ECO:0000313" key="3">
    <source>
        <dbReference type="Proteomes" id="UP000092971"/>
    </source>
</evidence>